<dbReference type="PRINTS" id="PR00344">
    <property type="entry name" value="BCTRLSENSOR"/>
</dbReference>
<feature type="domain" description="Histidine kinase" evidence="5">
    <location>
        <begin position="185"/>
        <end position="403"/>
    </location>
</feature>
<evidence type="ECO:0000256" key="2">
    <source>
        <dbReference type="ARBA" id="ARBA00012438"/>
    </source>
</evidence>
<dbReference type="Proteomes" id="UP001056201">
    <property type="component" value="Chromosome 1"/>
</dbReference>
<dbReference type="CDD" id="cd00156">
    <property type="entry name" value="REC"/>
    <property type="match status" value="1"/>
</dbReference>
<dbReference type="SUPFAM" id="SSF52172">
    <property type="entry name" value="CheY-like"/>
    <property type="match status" value="2"/>
</dbReference>
<dbReference type="SUPFAM" id="SSF55874">
    <property type="entry name" value="ATPase domain of HSP90 chaperone/DNA topoisomerase II/histidine kinase"/>
    <property type="match status" value="1"/>
</dbReference>
<evidence type="ECO:0000259" key="6">
    <source>
        <dbReference type="PROSITE" id="PS50110"/>
    </source>
</evidence>
<sequence length="548" mass="58946">MTARTVTILNVDDSEVAAYTKHRALRHAGFHVVDAGSATEALRQIEALQPQLVLLDVQLPDGNGIELCKVIKQRWPTTLVLQTSATFVSAEDRTRGLEGGADAYLIQPIEPAELVASVRALLRLYEAEARTRELNETLEQRIAERTQDLHASNRELLDQIGQRERAEAALVQSQKMEAVGQLTSSMAHDFNNILASMVGYIHLARRRLEEGEPRALLDKAVAAAARGRRLTSRLLAFSRNDALSTESVDVQQLLAGMAEWLQQTAGSRIQVQMAATGEQLVALTDANQIELAMLNLVINARDAMPQGGRIQIGLAHGELAADEPDLPAGRYVVVTVADSGHGMPPEVAARAFEPFYTTKPSGRGTGLGLAQVMGVARLSQGTARVRSSPETGTAVSLWLKAGQLPPADADAPRPPAELASHPAMDEQVLLVDDEADIRHTVSRLLDEAGYVVRSAANGSEALAIVNGGFVPDVLLADYAMPGDNGVDLALRLREIQPDLPVLFLSGHVDRAVIATAVPGAQLLRKPFRVDELLGAVRGLVERSAAHDH</sequence>
<dbReference type="EC" id="2.7.13.3" evidence="2"/>
<dbReference type="InterPro" id="IPR003661">
    <property type="entry name" value="HisK_dim/P_dom"/>
</dbReference>
<evidence type="ECO:0000256" key="1">
    <source>
        <dbReference type="ARBA" id="ARBA00000085"/>
    </source>
</evidence>
<evidence type="ECO:0000259" key="5">
    <source>
        <dbReference type="PROSITE" id="PS50109"/>
    </source>
</evidence>
<evidence type="ECO:0000256" key="4">
    <source>
        <dbReference type="PROSITE-ProRule" id="PRU00169"/>
    </source>
</evidence>
<dbReference type="SMART" id="SM00387">
    <property type="entry name" value="HATPase_c"/>
    <property type="match status" value="1"/>
</dbReference>
<dbReference type="CDD" id="cd17574">
    <property type="entry name" value="REC_OmpR"/>
    <property type="match status" value="1"/>
</dbReference>
<dbReference type="InterPro" id="IPR003594">
    <property type="entry name" value="HATPase_dom"/>
</dbReference>
<feature type="modified residue" description="4-aspartylphosphate" evidence="4">
    <location>
        <position position="477"/>
    </location>
</feature>
<dbReference type="Pfam" id="PF00072">
    <property type="entry name" value="Response_reg"/>
    <property type="match status" value="2"/>
</dbReference>
<evidence type="ECO:0000313" key="7">
    <source>
        <dbReference type="EMBL" id="URI07563.1"/>
    </source>
</evidence>
<evidence type="ECO:0000313" key="8">
    <source>
        <dbReference type="Proteomes" id="UP001056201"/>
    </source>
</evidence>
<dbReference type="Pfam" id="PF02518">
    <property type="entry name" value="HATPase_c"/>
    <property type="match status" value="1"/>
</dbReference>
<gene>
    <name evidence="7" type="ORF">MW290_02760</name>
</gene>
<dbReference type="InterPro" id="IPR036890">
    <property type="entry name" value="HATPase_C_sf"/>
</dbReference>
<name>A0ABY4S764_AQUTE</name>
<protein>
    <recommendedName>
        <fullName evidence="2">histidine kinase</fullName>
        <ecNumber evidence="2">2.7.13.3</ecNumber>
    </recommendedName>
</protein>
<keyword evidence="8" id="KW-1185">Reference proteome</keyword>
<dbReference type="Gene3D" id="1.10.287.130">
    <property type="match status" value="1"/>
</dbReference>
<dbReference type="EMBL" id="CP097635">
    <property type="protein sequence ID" value="URI07563.1"/>
    <property type="molecule type" value="Genomic_DNA"/>
</dbReference>
<feature type="modified residue" description="4-aspartylphosphate" evidence="4">
    <location>
        <position position="56"/>
    </location>
</feature>
<dbReference type="InterPro" id="IPR011006">
    <property type="entry name" value="CheY-like_superfamily"/>
</dbReference>
<dbReference type="InterPro" id="IPR001789">
    <property type="entry name" value="Sig_transdc_resp-reg_receiver"/>
</dbReference>
<dbReference type="PANTHER" id="PTHR43065">
    <property type="entry name" value="SENSOR HISTIDINE KINASE"/>
    <property type="match status" value="1"/>
</dbReference>
<dbReference type="InterPro" id="IPR005467">
    <property type="entry name" value="His_kinase_dom"/>
</dbReference>
<dbReference type="SMART" id="SM00388">
    <property type="entry name" value="HisKA"/>
    <property type="match status" value="1"/>
</dbReference>
<dbReference type="Pfam" id="PF00512">
    <property type="entry name" value="HisKA"/>
    <property type="match status" value="1"/>
</dbReference>
<accession>A0ABY4S764</accession>
<dbReference type="SUPFAM" id="SSF47384">
    <property type="entry name" value="Homodimeric domain of signal transducing histidine kinase"/>
    <property type="match status" value="1"/>
</dbReference>
<feature type="domain" description="Response regulatory" evidence="6">
    <location>
        <begin position="427"/>
        <end position="540"/>
    </location>
</feature>
<dbReference type="PROSITE" id="PS50110">
    <property type="entry name" value="RESPONSE_REGULATORY"/>
    <property type="match status" value="2"/>
</dbReference>
<keyword evidence="3 4" id="KW-0597">Phosphoprotein</keyword>
<dbReference type="Gene3D" id="3.30.565.10">
    <property type="entry name" value="Histidine kinase-like ATPase, C-terminal domain"/>
    <property type="match status" value="1"/>
</dbReference>
<dbReference type="PROSITE" id="PS50109">
    <property type="entry name" value="HIS_KIN"/>
    <property type="match status" value="1"/>
</dbReference>
<dbReference type="RefSeq" id="WP_250195797.1">
    <property type="nucleotide sequence ID" value="NZ_CP097635.1"/>
</dbReference>
<reference evidence="7" key="1">
    <citation type="submission" date="2022-05" db="EMBL/GenBank/DDBJ databases">
        <title>An RpoN-dependent PEP-CTERM gene is involved in floc formation of an Aquincola tertiaricarbonis strain.</title>
        <authorList>
            <person name="Qiu D."/>
            <person name="Xia M."/>
        </authorList>
    </citation>
    <scope>NUCLEOTIDE SEQUENCE</scope>
    <source>
        <strain evidence="7">RN12</strain>
    </source>
</reference>
<dbReference type="PANTHER" id="PTHR43065:SF42">
    <property type="entry name" value="TWO-COMPONENT SENSOR PPRA"/>
    <property type="match status" value="1"/>
</dbReference>
<dbReference type="InterPro" id="IPR004358">
    <property type="entry name" value="Sig_transdc_His_kin-like_C"/>
</dbReference>
<organism evidence="7 8">
    <name type="scientific">Aquincola tertiaricarbonis</name>
    <dbReference type="NCBI Taxonomy" id="391953"/>
    <lineage>
        <taxon>Bacteria</taxon>
        <taxon>Pseudomonadati</taxon>
        <taxon>Pseudomonadota</taxon>
        <taxon>Betaproteobacteria</taxon>
        <taxon>Burkholderiales</taxon>
        <taxon>Sphaerotilaceae</taxon>
        <taxon>Aquincola</taxon>
    </lineage>
</organism>
<evidence type="ECO:0000256" key="3">
    <source>
        <dbReference type="ARBA" id="ARBA00022553"/>
    </source>
</evidence>
<proteinExistence type="predicted"/>
<comment type="catalytic activity">
    <reaction evidence="1">
        <text>ATP + protein L-histidine = ADP + protein N-phospho-L-histidine.</text>
        <dbReference type="EC" id="2.7.13.3"/>
    </reaction>
</comment>
<dbReference type="Gene3D" id="3.40.50.2300">
    <property type="match status" value="2"/>
</dbReference>
<dbReference type="SMART" id="SM00448">
    <property type="entry name" value="REC"/>
    <property type="match status" value="2"/>
</dbReference>
<feature type="domain" description="Response regulatory" evidence="6">
    <location>
        <begin position="7"/>
        <end position="122"/>
    </location>
</feature>
<dbReference type="InterPro" id="IPR036097">
    <property type="entry name" value="HisK_dim/P_sf"/>
</dbReference>